<evidence type="ECO:0000256" key="3">
    <source>
        <dbReference type="ARBA" id="ARBA00023002"/>
    </source>
</evidence>
<dbReference type="SMART" id="SM00822">
    <property type="entry name" value="PKS_KR"/>
    <property type="match status" value="1"/>
</dbReference>
<comment type="similarity">
    <text evidence="1">Belongs to the short-chain dehydrogenases/reductases (SDR) family.</text>
</comment>
<dbReference type="InterPro" id="IPR057326">
    <property type="entry name" value="KR_dom"/>
</dbReference>
<dbReference type="EC" id="1.1.1.100" evidence="5"/>
<dbReference type="GO" id="GO:0004316">
    <property type="term" value="F:3-oxoacyl-[acyl-carrier-protein] reductase (NADPH) activity"/>
    <property type="evidence" value="ECO:0007669"/>
    <property type="project" value="UniProtKB-EC"/>
</dbReference>
<proteinExistence type="inferred from homology"/>
<keyword evidence="3 5" id="KW-0560">Oxidoreductase</keyword>
<protein>
    <submittedName>
        <fullName evidence="5">3-oxoacyl-ACP reductase FabG</fullName>
        <ecNumber evidence="5">1.1.1.100</ecNumber>
    </submittedName>
</protein>
<evidence type="ECO:0000256" key="2">
    <source>
        <dbReference type="ARBA" id="ARBA00022857"/>
    </source>
</evidence>
<dbReference type="InterPro" id="IPR020904">
    <property type="entry name" value="Sc_DH/Rdtase_CS"/>
</dbReference>
<dbReference type="RefSeq" id="WP_161836433.1">
    <property type="nucleotide sequence ID" value="NZ_CP048000.1"/>
</dbReference>
<dbReference type="EMBL" id="CP048000">
    <property type="protein sequence ID" value="QHQ59657.1"/>
    <property type="molecule type" value="Genomic_DNA"/>
</dbReference>
<evidence type="ECO:0000256" key="1">
    <source>
        <dbReference type="ARBA" id="ARBA00006484"/>
    </source>
</evidence>
<organism evidence="5 6">
    <name type="scientific">Anaerocolumna sedimenticola</name>
    <dbReference type="NCBI Taxonomy" id="2696063"/>
    <lineage>
        <taxon>Bacteria</taxon>
        <taxon>Bacillati</taxon>
        <taxon>Bacillota</taxon>
        <taxon>Clostridia</taxon>
        <taxon>Lachnospirales</taxon>
        <taxon>Lachnospiraceae</taxon>
        <taxon>Anaerocolumna</taxon>
    </lineage>
</organism>
<dbReference type="PRINTS" id="PR00080">
    <property type="entry name" value="SDRFAMILY"/>
</dbReference>
<dbReference type="Pfam" id="PF13561">
    <property type="entry name" value="adh_short_C2"/>
    <property type="match status" value="1"/>
</dbReference>
<reference evidence="5 6" key="1">
    <citation type="submission" date="2020-01" db="EMBL/GenBank/DDBJ databases">
        <title>Genome analysis of Anaerocolumna sp. CBA3638.</title>
        <authorList>
            <person name="Kim J."/>
            <person name="Roh S.W."/>
        </authorList>
    </citation>
    <scope>NUCLEOTIDE SEQUENCE [LARGE SCALE GENOMIC DNA]</scope>
    <source>
        <strain evidence="5 6">CBA3638</strain>
    </source>
</reference>
<dbReference type="InterPro" id="IPR036291">
    <property type="entry name" value="NAD(P)-bd_dom_sf"/>
</dbReference>
<dbReference type="FunFam" id="3.40.50.720:FF:000115">
    <property type="entry name" value="3-oxoacyl-[acyl-carrier-protein] reductase FabG"/>
    <property type="match status" value="1"/>
</dbReference>
<dbReference type="NCBIfam" id="NF009464">
    <property type="entry name" value="PRK12824.1"/>
    <property type="match status" value="1"/>
</dbReference>
<dbReference type="SUPFAM" id="SSF51735">
    <property type="entry name" value="NAD(P)-binding Rossmann-fold domains"/>
    <property type="match status" value="1"/>
</dbReference>
<name>A0A6P1TH77_9FIRM</name>
<keyword evidence="6" id="KW-1185">Reference proteome</keyword>
<accession>A0A6P1TH77</accession>
<feature type="domain" description="Ketoreductase" evidence="4">
    <location>
        <begin position="6"/>
        <end position="184"/>
    </location>
</feature>
<dbReference type="GO" id="GO:0030497">
    <property type="term" value="P:fatty acid elongation"/>
    <property type="evidence" value="ECO:0007669"/>
    <property type="project" value="TreeGrafter"/>
</dbReference>
<dbReference type="PANTHER" id="PTHR42760:SF40">
    <property type="entry name" value="3-OXOACYL-[ACYL-CARRIER-PROTEIN] REDUCTASE, CHLOROPLASTIC"/>
    <property type="match status" value="1"/>
</dbReference>
<dbReference type="KEGG" id="anr:Ana3638_01640"/>
<dbReference type="NCBIfam" id="NF009466">
    <property type="entry name" value="PRK12826.1-2"/>
    <property type="match status" value="1"/>
</dbReference>
<gene>
    <name evidence="5" type="primary">fabG</name>
    <name evidence="5" type="ORF">Ana3638_01640</name>
</gene>
<evidence type="ECO:0000259" key="4">
    <source>
        <dbReference type="SMART" id="SM00822"/>
    </source>
</evidence>
<dbReference type="PANTHER" id="PTHR42760">
    <property type="entry name" value="SHORT-CHAIN DEHYDROGENASES/REDUCTASES FAMILY MEMBER"/>
    <property type="match status" value="1"/>
</dbReference>
<keyword evidence="2" id="KW-0521">NADP</keyword>
<dbReference type="InterPro" id="IPR002347">
    <property type="entry name" value="SDR_fam"/>
</dbReference>
<dbReference type="NCBIfam" id="NF004198">
    <property type="entry name" value="PRK05653.1-3"/>
    <property type="match status" value="1"/>
</dbReference>
<evidence type="ECO:0000313" key="5">
    <source>
        <dbReference type="EMBL" id="QHQ59657.1"/>
    </source>
</evidence>
<dbReference type="NCBIfam" id="NF005559">
    <property type="entry name" value="PRK07231.1"/>
    <property type="match status" value="1"/>
</dbReference>
<dbReference type="PROSITE" id="PS00061">
    <property type="entry name" value="ADH_SHORT"/>
    <property type="match status" value="1"/>
</dbReference>
<sequence length="245" mass="26221">MRFNNKVAVVTGAAQGIGAAIAKRLYTEGAVVVLLDMSEDKLKAVAGEIDRTGEKAFAHICNVADKDQVNQVFGEIEAKFGKIDILINNAGITRDAMLHKMEEEQWDAVIDVNLKGIFNCCKAVVPGMRDRKYGKIVNLASVSAFGNIGQTNYGASKGGVIGFTKCLAKEIARNNCTVNCIAPSYVNTEMLQAVPENVMQKFLAAIPMNRLGEPEELAAVAAFLSSDDSSFVTGECIVVSGGSYM</sequence>
<dbReference type="PRINTS" id="PR00081">
    <property type="entry name" value="GDHRDH"/>
</dbReference>
<evidence type="ECO:0000313" key="6">
    <source>
        <dbReference type="Proteomes" id="UP000464314"/>
    </source>
</evidence>
<dbReference type="Proteomes" id="UP000464314">
    <property type="component" value="Chromosome"/>
</dbReference>
<dbReference type="AlphaFoldDB" id="A0A6P1TH77"/>
<dbReference type="Gene3D" id="3.40.50.720">
    <property type="entry name" value="NAD(P)-binding Rossmann-like Domain"/>
    <property type="match status" value="1"/>
</dbReference>